<dbReference type="OrthoDB" id="529273at2759"/>
<comment type="subcellular location">
    <subcellularLocation>
        <location evidence="1">Golgi apparatus membrane</location>
        <topology evidence="1">Single-pass type II membrane protein</topology>
    </subcellularLocation>
</comment>
<dbReference type="Proteomes" id="UP000283530">
    <property type="component" value="Unassembled WGS sequence"/>
</dbReference>
<dbReference type="STRING" id="337451.A0A3S3M545"/>
<keyword evidence="5" id="KW-0472">Membrane</keyword>
<evidence type="ECO:0000313" key="8">
    <source>
        <dbReference type="Proteomes" id="UP000283530"/>
    </source>
</evidence>
<name>A0A3S3M545_9MAGN</name>
<accession>A0A3S3M545</accession>
<dbReference type="EMBL" id="QPKB01000002">
    <property type="protein sequence ID" value="RWR77249.1"/>
    <property type="molecule type" value="Genomic_DNA"/>
</dbReference>
<keyword evidence="8" id="KW-1185">Reference proteome</keyword>
<evidence type="ECO:0000256" key="3">
    <source>
        <dbReference type="ARBA" id="ARBA00022679"/>
    </source>
</evidence>
<dbReference type="PANTHER" id="PTHR20961:SF98">
    <property type="entry name" value="GLYCOSYLTRANSFERASE"/>
    <property type="match status" value="1"/>
</dbReference>
<dbReference type="PANTHER" id="PTHR20961">
    <property type="entry name" value="GLYCOSYLTRANSFERASE"/>
    <property type="match status" value="1"/>
</dbReference>
<evidence type="ECO:0000256" key="5">
    <source>
        <dbReference type="SAM" id="Phobius"/>
    </source>
</evidence>
<dbReference type="Pfam" id="PF04577">
    <property type="entry name" value="Glyco_transf_61"/>
    <property type="match status" value="1"/>
</dbReference>
<evidence type="ECO:0000313" key="7">
    <source>
        <dbReference type="EMBL" id="RWR77249.1"/>
    </source>
</evidence>
<evidence type="ECO:0000256" key="4">
    <source>
        <dbReference type="ARBA" id="ARBA00023180"/>
    </source>
</evidence>
<keyword evidence="3 7" id="KW-0808">Transferase</keyword>
<feature type="domain" description="Glycosyltransferase 61 catalytic" evidence="6">
    <location>
        <begin position="267"/>
        <end position="365"/>
    </location>
</feature>
<protein>
    <submittedName>
        <fullName evidence="7">Protein O-linked-mannose beta-1,4-N-acetylglucosaminyltransferase 2-like protein</fullName>
    </submittedName>
</protein>
<evidence type="ECO:0000256" key="1">
    <source>
        <dbReference type="ARBA" id="ARBA00004323"/>
    </source>
</evidence>
<keyword evidence="5" id="KW-1133">Transmembrane helix</keyword>
<dbReference type="InterPro" id="IPR049625">
    <property type="entry name" value="Glyco_transf_61_cat"/>
</dbReference>
<organism evidence="7 8">
    <name type="scientific">Cinnamomum micranthum f. kanehirae</name>
    <dbReference type="NCBI Taxonomy" id="337451"/>
    <lineage>
        <taxon>Eukaryota</taxon>
        <taxon>Viridiplantae</taxon>
        <taxon>Streptophyta</taxon>
        <taxon>Embryophyta</taxon>
        <taxon>Tracheophyta</taxon>
        <taxon>Spermatophyta</taxon>
        <taxon>Magnoliopsida</taxon>
        <taxon>Magnoliidae</taxon>
        <taxon>Laurales</taxon>
        <taxon>Lauraceae</taxon>
        <taxon>Cinnamomum</taxon>
    </lineage>
</organism>
<dbReference type="AlphaFoldDB" id="A0A3S3M545"/>
<sequence length="463" mass="51630">MTGGRDKENSFNYYVGFAVKQGDMMRGRESAALICCLGLMALYSIYQISLSNNIIKGQENKKSSLSPHAPPHAPPSPIICDLSHYRYDACSINGPTVLDPTTSTFQAVGPNITMQKLRPYPRKWEKEVMSTIKELSLLTVTAPNATPSCHIRHQAPALVFSTGGYTGNIFHDINDGFLPLFITTRHLHAGHPNRDIVLVISDYHDWWLSKYADLLRSITRHPIINLDNDTSLHCFPSATIGLISHGFSAINPSLMPNSESLADFGAFIHRSYAEKGLRPPPPPASGRPRLVLVAREGTVSRVFLNQEDIVRAAEAVGFEVAVFAPSSSTSLREAYRLISGSHAFLGVHGAALTHLYFLRPKAAMIQVSPLGLGWVGEICYEEAARRLGLEYMEYKIRAEESSLIEKYDRDDMVLKNPDEVSKKGWSYTTIYLKQDVRLDLERVTVYLKKAYKIGKKLMEMEGQ</sequence>
<dbReference type="InterPro" id="IPR007657">
    <property type="entry name" value="Glycosyltransferase_61"/>
</dbReference>
<keyword evidence="5" id="KW-0812">Transmembrane</keyword>
<feature type="transmembrane region" description="Helical" evidence="5">
    <location>
        <begin position="30"/>
        <end position="46"/>
    </location>
</feature>
<evidence type="ECO:0000256" key="2">
    <source>
        <dbReference type="ARBA" id="ARBA00022676"/>
    </source>
</evidence>
<keyword evidence="4" id="KW-0325">Glycoprotein</keyword>
<comment type="caution">
    <text evidence="7">The sequence shown here is derived from an EMBL/GenBank/DDBJ whole genome shotgun (WGS) entry which is preliminary data.</text>
</comment>
<reference evidence="7 8" key="1">
    <citation type="journal article" date="2019" name="Nat. Plants">
        <title>Stout camphor tree genome fills gaps in understanding of flowering plant genome evolution.</title>
        <authorList>
            <person name="Chaw S.M."/>
            <person name="Liu Y.C."/>
            <person name="Wu Y.W."/>
            <person name="Wang H.Y."/>
            <person name="Lin C.I."/>
            <person name="Wu C.S."/>
            <person name="Ke H.M."/>
            <person name="Chang L.Y."/>
            <person name="Hsu C.Y."/>
            <person name="Yang H.T."/>
            <person name="Sudianto E."/>
            <person name="Hsu M.H."/>
            <person name="Wu K.P."/>
            <person name="Wang L.N."/>
            <person name="Leebens-Mack J.H."/>
            <person name="Tsai I.J."/>
        </authorList>
    </citation>
    <scope>NUCLEOTIDE SEQUENCE [LARGE SCALE GENOMIC DNA]</scope>
    <source>
        <strain evidence="8">cv. Chaw 1501</strain>
        <tissue evidence="7">Young leaves</tissue>
    </source>
</reference>
<evidence type="ECO:0000259" key="6">
    <source>
        <dbReference type="Pfam" id="PF04577"/>
    </source>
</evidence>
<proteinExistence type="predicted"/>
<keyword evidence="2 7" id="KW-0328">Glycosyltransferase</keyword>
<dbReference type="GO" id="GO:0000139">
    <property type="term" value="C:Golgi membrane"/>
    <property type="evidence" value="ECO:0007669"/>
    <property type="project" value="UniProtKB-SubCell"/>
</dbReference>
<dbReference type="GO" id="GO:0016763">
    <property type="term" value="F:pentosyltransferase activity"/>
    <property type="evidence" value="ECO:0007669"/>
    <property type="project" value="UniProtKB-ARBA"/>
</dbReference>
<gene>
    <name evidence="7" type="ORF">CKAN_00572800</name>
</gene>